<evidence type="ECO:0000256" key="4">
    <source>
        <dbReference type="ARBA" id="ARBA00022475"/>
    </source>
</evidence>
<evidence type="ECO:0000256" key="8">
    <source>
        <dbReference type="ARBA" id="ARBA00022777"/>
    </source>
</evidence>
<evidence type="ECO:0000256" key="6">
    <source>
        <dbReference type="ARBA" id="ARBA00022679"/>
    </source>
</evidence>
<dbReference type="InterPro" id="IPR005467">
    <property type="entry name" value="His_kinase_dom"/>
</dbReference>
<keyword evidence="10 12" id="KW-0472">Membrane</keyword>
<dbReference type="RefSeq" id="WP_225675127.1">
    <property type="nucleotide sequence ID" value="NZ_JAEDAH010000059.1"/>
</dbReference>
<comment type="caution">
    <text evidence="16">The sequence shown here is derived from an EMBL/GenBank/DDBJ whole genome shotgun (WGS) entry which is preliminary data.</text>
</comment>
<evidence type="ECO:0000256" key="3">
    <source>
        <dbReference type="ARBA" id="ARBA00012438"/>
    </source>
</evidence>
<dbReference type="EC" id="2.7.13.3" evidence="3"/>
<keyword evidence="17" id="KW-1185">Reference proteome</keyword>
<dbReference type="InterPro" id="IPR007895">
    <property type="entry name" value="MASE1"/>
</dbReference>
<dbReference type="Gene3D" id="3.30.450.350">
    <property type="entry name" value="CHASE domain"/>
    <property type="match status" value="1"/>
</dbReference>
<evidence type="ECO:0000256" key="9">
    <source>
        <dbReference type="ARBA" id="ARBA00022989"/>
    </source>
</evidence>
<dbReference type="InterPro" id="IPR011006">
    <property type="entry name" value="CheY-like_superfamily"/>
</dbReference>
<keyword evidence="7 12" id="KW-0812">Transmembrane</keyword>
<proteinExistence type="predicted"/>
<gene>
    <name evidence="16" type="ORF">I9W95_11810</name>
</gene>
<dbReference type="SUPFAM" id="SSF52172">
    <property type="entry name" value="CheY-like"/>
    <property type="match status" value="1"/>
</dbReference>
<accession>A0ABS7ZSS2</accession>
<feature type="transmembrane region" description="Helical" evidence="12">
    <location>
        <begin position="489"/>
        <end position="513"/>
    </location>
</feature>
<dbReference type="CDD" id="cd00082">
    <property type="entry name" value="HisKA"/>
    <property type="match status" value="1"/>
</dbReference>
<dbReference type="InterPro" id="IPR006189">
    <property type="entry name" value="CHASE_dom"/>
</dbReference>
<feature type="modified residue" description="4-aspartylphosphate" evidence="11">
    <location>
        <position position="854"/>
    </location>
</feature>
<feature type="transmembrane region" description="Helical" evidence="12">
    <location>
        <begin position="115"/>
        <end position="137"/>
    </location>
</feature>
<feature type="domain" description="CHASE" evidence="15">
    <location>
        <begin position="252"/>
        <end position="445"/>
    </location>
</feature>
<comment type="catalytic activity">
    <reaction evidence="1">
        <text>ATP + protein L-histidine = ADP + protein N-phospho-L-histidine.</text>
        <dbReference type="EC" id="2.7.13.3"/>
    </reaction>
</comment>
<dbReference type="Pfam" id="PF03924">
    <property type="entry name" value="CHASE"/>
    <property type="match status" value="1"/>
</dbReference>
<dbReference type="Gene3D" id="3.40.50.2300">
    <property type="match status" value="1"/>
</dbReference>
<dbReference type="CDD" id="cd16922">
    <property type="entry name" value="HATPase_EvgS-ArcB-TorS-like"/>
    <property type="match status" value="1"/>
</dbReference>
<evidence type="ECO:0000256" key="10">
    <source>
        <dbReference type="ARBA" id="ARBA00023136"/>
    </source>
</evidence>
<evidence type="ECO:0000259" key="14">
    <source>
        <dbReference type="PROSITE" id="PS50110"/>
    </source>
</evidence>
<dbReference type="PROSITE" id="PS50109">
    <property type="entry name" value="HIS_KIN"/>
    <property type="match status" value="1"/>
</dbReference>
<dbReference type="Pfam" id="PF02518">
    <property type="entry name" value="HATPase_c"/>
    <property type="match status" value="1"/>
</dbReference>
<keyword evidence="4" id="KW-1003">Cell membrane</keyword>
<dbReference type="Proteomes" id="UP000714380">
    <property type="component" value="Unassembled WGS sequence"/>
</dbReference>
<keyword evidence="8" id="KW-0418">Kinase</keyword>
<dbReference type="Gene3D" id="3.30.565.10">
    <property type="entry name" value="Histidine kinase-like ATPase, C-terminal domain"/>
    <property type="match status" value="1"/>
</dbReference>
<evidence type="ECO:0000256" key="5">
    <source>
        <dbReference type="ARBA" id="ARBA00022553"/>
    </source>
</evidence>
<evidence type="ECO:0000256" key="7">
    <source>
        <dbReference type="ARBA" id="ARBA00022692"/>
    </source>
</evidence>
<keyword evidence="5 11" id="KW-0597">Phosphoprotein</keyword>
<dbReference type="InterPro" id="IPR036097">
    <property type="entry name" value="HisK_dim/P_sf"/>
</dbReference>
<evidence type="ECO:0000256" key="2">
    <source>
        <dbReference type="ARBA" id="ARBA00004651"/>
    </source>
</evidence>
<feature type="transmembrane region" description="Helical" evidence="12">
    <location>
        <begin position="81"/>
        <end position="103"/>
    </location>
</feature>
<dbReference type="SMART" id="SM00387">
    <property type="entry name" value="HATPase_c"/>
    <property type="match status" value="1"/>
</dbReference>
<evidence type="ECO:0000313" key="16">
    <source>
        <dbReference type="EMBL" id="MCA6064293.1"/>
    </source>
</evidence>
<feature type="transmembrane region" description="Helical" evidence="12">
    <location>
        <begin position="191"/>
        <end position="209"/>
    </location>
</feature>
<dbReference type="InterPro" id="IPR042240">
    <property type="entry name" value="CHASE_sf"/>
</dbReference>
<feature type="transmembrane region" description="Helical" evidence="12">
    <location>
        <begin position="157"/>
        <end position="179"/>
    </location>
</feature>
<keyword evidence="6" id="KW-0808">Transferase</keyword>
<organism evidence="16 17">
    <name type="scientific">Thalassolituus marinus</name>
    <dbReference type="NCBI Taxonomy" id="671053"/>
    <lineage>
        <taxon>Bacteria</taxon>
        <taxon>Pseudomonadati</taxon>
        <taxon>Pseudomonadota</taxon>
        <taxon>Gammaproteobacteria</taxon>
        <taxon>Oceanospirillales</taxon>
        <taxon>Oceanospirillaceae</taxon>
        <taxon>Thalassolituus</taxon>
    </lineage>
</organism>
<dbReference type="SMART" id="SM01079">
    <property type="entry name" value="CHASE"/>
    <property type="match status" value="1"/>
</dbReference>
<feature type="domain" description="Histidine kinase" evidence="13">
    <location>
        <begin position="547"/>
        <end position="765"/>
    </location>
</feature>
<dbReference type="Pfam" id="PF00072">
    <property type="entry name" value="Response_reg"/>
    <property type="match status" value="1"/>
</dbReference>
<dbReference type="PROSITE" id="PS50839">
    <property type="entry name" value="CHASE"/>
    <property type="match status" value="1"/>
</dbReference>
<dbReference type="PANTHER" id="PTHR43047:SF78">
    <property type="entry name" value="SENSORY_REGULATORY PROTEIN RPFC"/>
    <property type="match status" value="1"/>
</dbReference>
<dbReference type="SMART" id="SM00388">
    <property type="entry name" value="HisKA"/>
    <property type="match status" value="1"/>
</dbReference>
<dbReference type="Pfam" id="PF00512">
    <property type="entry name" value="HisKA"/>
    <property type="match status" value="1"/>
</dbReference>
<dbReference type="SUPFAM" id="SSF55874">
    <property type="entry name" value="ATPase domain of HSP90 chaperone/DNA topoisomerase II/histidine kinase"/>
    <property type="match status" value="1"/>
</dbReference>
<evidence type="ECO:0000256" key="1">
    <source>
        <dbReference type="ARBA" id="ARBA00000085"/>
    </source>
</evidence>
<evidence type="ECO:0000259" key="15">
    <source>
        <dbReference type="PROSITE" id="PS50839"/>
    </source>
</evidence>
<dbReference type="Pfam" id="PF05231">
    <property type="entry name" value="MASE1"/>
    <property type="match status" value="1"/>
</dbReference>
<dbReference type="SMART" id="SM00448">
    <property type="entry name" value="REC"/>
    <property type="match status" value="1"/>
</dbReference>
<evidence type="ECO:0000256" key="11">
    <source>
        <dbReference type="PROSITE-ProRule" id="PRU00169"/>
    </source>
</evidence>
<reference evidence="16 17" key="1">
    <citation type="submission" date="2020-12" db="EMBL/GenBank/DDBJ databases">
        <title>Novel Thalassolituus-related marine hydrocarbonoclastic bacteria mediated algae-derived hydrocarbons mineralization in twilight zone of the northern South China Sea.</title>
        <authorList>
            <person name="Dong C."/>
        </authorList>
    </citation>
    <scope>NUCLEOTIDE SEQUENCE [LARGE SCALE GENOMIC DNA]</scope>
    <source>
        <strain evidence="16 17">IMCC1826</strain>
    </source>
</reference>
<dbReference type="EMBL" id="JAEDAH010000059">
    <property type="protein sequence ID" value="MCA6064293.1"/>
    <property type="molecule type" value="Genomic_DNA"/>
</dbReference>
<dbReference type="Gene3D" id="1.10.287.130">
    <property type="match status" value="1"/>
</dbReference>
<dbReference type="PROSITE" id="PS50110">
    <property type="entry name" value="RESPONSE_REGULATORY"/>
    <property type="match status" value="1"/>
</dbReference>
<feature type="transmembrane region" description="Helical" evidence="12">
    <location>
        <begin position="53"/>
        <end position="75"/>
    </location>
</feature>
<comment type="subcellular location">
    <subcellularLocation>
        <location evidence="2">Cell membrane</location>
        <topology evidence="2">Multi-pass membrane protein</topology>
    </subcellularLocation>
</comment>
<dbReference type="InterPro" id="IPR036890">
    <property type="entry name" value="HATPase_C_sf"/>
</dbReference>
<dbReference type="InterPro" id="IPR003661">
    <property type="entry name" value="HisK_dim/P_dom"/>
</dbReference>
<evidence type="ECO:0000259" key="13">
    <source>
        <dbReference type="PROSITE" id="PS50109"/>
    </source>
</evidence>
<name>A0ABS7ZSS2_9GAMM</name>
<keyword evidence="9 12" id="KW-1133">Transmembrane helix</keyword>
<sequence>MPSPFAIFLLTAICYLAAGLIGQLLAIPPGFASVVWPAAGIALALTQRFPGSATYAGIFTGSCLINILIATQFLASTEDIVIWPAVVIGIGATLQAMVGSTLFQRFIGKPDVPSAPRAIALFATVVAAGSSLVNSSIATLTLYSTGFTEAAMTGFTWVTWWVGDSIGILLFTPLLLTLISPRIRVSRRLQVVLPTLLLFAVVMILFAVSQSHNRAELQRHFDDSAGNLARQIENKLHIAEKKLIAYSALYNASSYVSRDEFNAFSALILGDDSALHGIGWTPIIPHAERAKFERTMRKEFPGFFMTELTSGGNLIPASVQSEYYPVVYIYPFEKNMRAFGLNLGANPSRLEALKSAKKLKRPVATAPIVLAQENQNQKATIVYMPIFDILERAERPDGMTPFIGYVSGVLRLEALLKEYYSAAQRQGIAISMSDETDSNNPDFFYISDDRTQTSYEPFIYHTTFGERNYHIEMTANTDIHPAQRDWNSWLIITGGLLITALFQIFILLVTGTVEHVSNEVRRKTSELRDAVQQANSASKAKSRFLANMSHELRTPMNAILGFIYLCLKTPLTAQQRSYLEKSQMASETLLALINESLDYAKIEAGQLQLEQAQFDLITPLKKIHALFDLKASENGIDFRIKFDSNIPTTVYGDELRTEQILINLLSNAFKFTEKGSITVHLKYQWQEQMLFLTVSDTGIGLSKEQIPHLFEAFRQADSSTSRRYGGTGLGLSISRELALLMDGDISIQSEKGQGSAFTVTLRLPNIGQSCLSLPDFSTEENTEQATSAFKASDSQGDQPLEGCRCLLVEDVPLNQMLAEELLMQMGADVVVADDGLIAINKLNEGLRPDVILMDLQMPVMDGFEATRQIKGNYKYRDIPILAMTANAMEQDVEACRAAGMADHIAKPIDAAEMLRKILANLPQQ</sequence>
<dbReference type="PANTHER" id="PTHR43047">
    <property type="entry name" value="TWO-COMPONENT HISTIDINE PROTEIN KINASE"/>
    <property type="match status" value="1"/>
</dbReference>
<dbReference type="InterPro" id="IPR001789">
    <property type="entry name" value="Sig_transdc_resp-reg_receiver"/>
</dbReference>
<feature type="domain" description="Response regulatory" evidence="14">
    <location>
        <begin position="804"/>
        <end position="921"/>
    </location>
</feature>
<dbReference type="SUPFAM" id="SSF47384">
    <property type="entry name" value="Homodimeric domain of signal transducing histidine kinase"/>
    <property type="match status" value="1"/>
</dbReference>
<dbReference type="InterPro" id="IPR003594">
    <property type="entry name" value="HATPase_dom"/>
</dbReference>
<dbReference type="InterPro" id="IPR004358">
    <property type="entry name" value="Sig_transdc_His_kin-like_C"/>
</dbReference>
<dbReference type="PRINTS" id="PR00344">
    <property type="entry name" value="BCTRLSENSOR"/>
</dbReference>
<protein>
    <recommendedName>
        <fullName evidence="3">histidine kinase</fullName>
        <ecNumber evidence="3">2.7.13.3</ecNumber>
    </recommendedName>
</protein>
<evidence type="ECO:0000313" key="17">
    <source>
        <dbReference type="Proteomes" id="UP000714380"/>
    </source>
</evidence>
<dbReference type="CDD" id="cd17546">
    <property type="entry name" value="REC_hyHK_CKI1_RcsC-like"/>
    <property type="match status" value="1"/>
</dbReference>
<evidence type="ECO:0000256" key="12">
    <source>
        <dbReference type="SAM" id="Phobius"/>
    </source>
</evidence>